<comment type="caution">
    <text evidence="1">The sequence shown here is derived from an EMBL/GenBank/DDBJ whole genome shotgun (WGS) entry which is preliminary data.</text>
</comment>
<organism evidence="1 2">
    <name type="scientific">Candidatus Methylumidiphilus alinenensis</name>
    <dbReference type="NCBI Taxonomy" id="2202197"/>
    <lineage>
        <taxon>Bacteria</taxon>
        <taxon>Pseudomonadati</taxon>
        <taxon>Pseudomonadota</taxon>
        <taxon>Gammaproteobacteria</taxon>
        <taxon>Methylococcales</taxon>
        <taxon>Candidatus Methylumidiphilus</taxon>
    </lineage>
</organism>
<evidence type="ECO:0000313" key="2">
    <source>
        <dbReference type="Proteomes" id="UP000249396"/>
    </source>
</evidence>
<accession>A0A2W4RGQ1</accession>
<proteinExistence type="predicted"/>
<sequence length="105" mass="10983">MKAVKAGWTGGETKPKAGWCPAGIRMVMMPASHPRGAATGIAGSRRQRLSGICEGGGLGDWKRSRHDGNLKAFLGDGRAGSARAVHRPKKLDESQAGCPALADFQ</sequence>
<dbReference type="EMBL" id="QJPH01000194">
    <property type="protein sequence ID" value="PZN83061.1"/>
    <property type="molecule type" value="Genomic_DNA"/>
</dbReference>
<gene>
    <name evidence="1" type="ORF">DM484_05300</name>
</gene>
<reference evidence="1 2" key="1">
    <citation type="journal article" date="2018" name="Aquat. Microb. Ecol.">
        <title>Gammaproteobacterial methanotrophs dominate.</title>
        <authorList>
            <person name="Rissanen A.J."/>
            <person name="Saarenheimo J."/>
            <person name="Tiirola M."/>
            <person name="Peura S."/>
            <person name="Aalto S.L."/>
            <person name="Karvinen A."/>
            <person name="Nykanen H."/>
        </authorList>
    </citation>
    <scope>NUCLEOTIDE SEQUENCE [LARGE SCALE GENOMIC DNA]</scope>
    <source>
        <strain evidence="1">AMbin10</strain>
    </source>
</reference>
<protein>
    <submittedName>
        <fullName evidence="1">Uncharacterized protein</fullName>
    </submittedName>
</protein>
<evidence type="ECO:0000313" key="1">
    <source>
        <dbReference type="EMBL" id="PZN83061.1"/>
    </source>
</evidence>
<dbReference type="AlphaFoldDB" id="A0A2W4RGQ1"/>
<dbReference type="Proteomes" id="UP000249396">
    <property type="component" value="Unassembled WGS sequence"/>
</dbReference>
<name>A0A2W4RGQ1_9GAMM</name>